<dbReference type="PROSITE" id="PS50112">
    <property type="entry name" value="PAS"/>
    <property type="match status" value="1"/>
</dbReference>
<protein>
    <submittedName>
        <fullName evidence="6">Diguanylate cyclase (GGDEF)-like protein/PAS domain S-box-containing protein</fullName>
    </submittedName>
</protein>
<dbReference type="InterPro" id="IPR035965">
    <property type="entry name" value="PAS-like_dom_sf"/>
</dbReference>
<dbReference type="InterPro" id="IPR013655">
    <property type="entry name" value="PAS_fold_3"/>
</dbReference>
<feature type="domain" description="PAC" evidence="4">
    <location>
        <begin position="98"/>
        <end position="150"/>
    </location>
</feature>
<comment type="caution">
    <text evidence="6">The sequence shown here is derived from an EMBL/GenBank/DDBJ whole genome shotgun (WGS) entry which is preliminary data.</text>
</comment>
<dbReference type="NCBIfam" id="TIGR00254">
    <property type="entry name" value="GGDEF"/>
    <property type="match status" value="1"/>
</dbReference>
<evidence type="ECO:0000256" key="2">
    <source>
        <dbReference type="SAM" id="MobiDB-lite"/>
    </source>
</evidence>
<dbReference type="CDD" id="cd01949">
    <property type="entry name" value="GGDEF"/>
    <property type="match status" value="1"/>
</dbReference>
<accession>A0A841PTQ6</accession>
<proteinExistence type="predicted"/>
<dbReference type="PROSITE" id="PS50113">
    <property type="entry name" value="PAC"/>
    <property type="match status" value="1"/>
</dbReference>
<dbReference type="AlphaFoldDB" id="A0A841PTQ6"/>
<evidence type="ECO:0000259" key="4">
    <source>
        <dbReference type="PROSITE" id="PS50113"/>
    </source>
</evidence>
<gene>
    <name evidence="6" type="ORF">HNQ71_006116</name>
</gene>
<organism evidence="6 7">
    <name type="scientific">Mesorhizobium sangaii</name>
    <dbReference type="NCBI Taxonomy" id="505389"/>
    <lineage>
        <taxon>Bacteria</taxon>
        <taxon>Pseudomonadati</taxon>
        <taxon>Pseudomonadota</taxon>
        <taxon>Alphaproteobacteria</taxon>
        <taxon>Hyphomicrobiales</taxon>
        <taxon>Phyllobacteriaceae</taxon>
        <taxon>Mesorhizobium</taxon>
    </lineage>
</organism>
<dbReference type="CDD" id="cd00130">
    <property type="entry name" value="PAS"/>
    <property type="match status" value="1"/>
</dbReference>
<dbReference type="SUPFAM" id="SSF55073">
    <property type="entry name" value="Nucleotide cyclase"/>
    <property type="match status" value="1"/>
</dbReference>
<dbReference type="PANTHER" id="PTHR46663:SF2">
    <property type="entry name" value="GGDEF DOMAIN-CONTAINING PROTEIN"/>
    <property type="match status" value="1"/>
</dbReference>
<reference evidence="6 7" key="1">
    <citation type="submission" date="2020-08" db="EMBL/GenBank/DDBJ databases">
        <title>Genomic Encyclopedia of Type Strains, Phase IV (KMG-IV): sequencing the most valuable type-strain genomes for metagenomic binning, comparative biology and taxonomic classification.</title>
        <authorList>
            <person name="Goeker M."/>
        </authorList>
    </citation>
    <scope>NUCLEOTIDE SEQUENCE [LARGE SCALE GENOMIC DNA]</scope>
    <source>
        <strain evidence="6 7">DSM 100039</strain>
    </source>
</reference>
<evidence type="ECO:0000259" key="5">
    <source>
        <dbReference type="PROSITE" id="PS50887"/>
    </source>
</evidence>
<feature type="region of interest" description="Disordered" evidence="2">
    <location>
        <begin position="343"/>
        <end position="363"/>
    </location>
</feature>
<keyword evidence="7" id="KW-1185">Reference proteome</keyword>
<dbReference type="RefSeq" id="WP_184877206.1">
    <property type="nucleotide sequence ID" value="NZ_JACHEF010000008.1"/>
</dbReference>
<dbReference type="Pfam" id="PF00990">
    <property type="entry name" value="GGDEF"/>
    <property type="match status" value="1"/>
</dbReference>
<dbReference type="GO" id="GO:0003824">
    <property type="term" value="F:catalytic activity"/>
    <property type="evidence" value="ECO:0007669"/>
    <property type="project" value="UniProtKB-ARBA"/>
</dbReference>
<dbReference type="NCBIfam" id="TIGR00229">
    <property type="entry name" value="sensory_box"/>
    <property type="match status" value="1"/>
</dbReference>
<dbReference type="SMART" id="SM00267">
    <property type="entry name" value="GGDEF"/>
    <property type="match status" value="1"/>
</dbReference>
<dbReference type="InterPro" id="IPR000160">
    <property type="entry name" value="GGDEF_dom"/>
</dbReference>
<dbReference type="InterPro" id="IPR000700">
    <property type="entry name" value="PAS-assoc_C"/>
</dbReference>
<keyword evidence="1" id="KW-0175">Coiled coil</keyword>
<feature type="domain" description="GGDEF" evidence="5">
    <location>
        <begin position="210"/>
        <end position="345"/>
    </location>
</feature>
<dbReference type="InterPro" id="IPR052163">
    <property type="entry name" value="DGC-Regulatory_Protein"/>
</dbReference>
<dbReference type="InterPro" id="IPR043128">
    <property type="entry name" value="Rev_trsase/Diguanyl_cyclase"/>
</dbReference>
<evidence type="ECO:0000313" key="7">
    <source>
        <dbReference type="Proteomes" id="UP000556329"/>
    </source>
</evidence>
<sequence length="363" mass="39747">MKHDTIPATVVGQGAYHDERLDALLSITGRMDGYLYRCRNDASYTMLYISDGVLTVSGYPPTDFVHNAVRDYVSAIHPDDLASVYAAVDAALEARCNWNVDYRIVPKVGEPLWVREIGGGVWDDAGELEFLEGFVVDISDRKVVEDLNSQLLLDLKTANEELSAQKREIELAKQQSDHSANHDLLTDLPNRRAFHNELKSVVARCGATGEAAGLLFIDLDRFKEVNDTLGHEAGDALLQRVSSQLRSILRSADFVARLGGDEFAFLFSGAADLAQHKAVRVAERILERLQIKVPTPNGAIQVGCTVGVAMYPAEAADSEALVALADRLMYVGKKSGRNRLVTANEMVPQQPSSGPRPSIRKTA</sequence>
<dbReference type="EMBL" id="JACHEF010000008">
    <property type="protein sequence ID" value="MBB6413412.1"/>
    <property type="molecule type" value="Genomic_DNA"/>
</dbReference>
<dbReference type="InterPro" id="IPR000014">
    <property type="entry name" value="PAS"/>
</dbReference>
<dbReference type="Gene3D" id="3.30.450.20">
    <property type="entry name" value="PAS domain"/>
    <property type="match status" value="1"/>
</dbReference>
<dbReference type="PANTHER" id="PTHR46663">
    <property type="entry name" value="DIGUANYLATE CYCLASE DGCT-RELATED"/>
    <property type="match status" value="1"/>
</dbReference>
<evidence type="ECO:0000259" key="3">
    <source>
        <dbReference type="PROSITE" id="PS50112"/>
    </source>
</evidence>
<evidence type="ECO:0000256" key="1">
    <source>
        <dbReference type="SAM" id="Coils"/>
    </source>
</evidence>
<name>A0A841PTQ6_9HYPH</name>
<dbReference type="SUPFAM" id="SSF55785">
    <property type="entry name" value="PYP-like sensor domain (PAS domain)"/>
    <property type="match status" value="1"/>
</dbReference>
<dbReference type="Proteomes" id="UP000556329">
    <property type="component" value="Unassembled WGS sequence"/>
</dbReference>
<feature type="coiled-coil region" evidence="1">
    <location>
        <begin position="148"/>
        <end position="175"/>
    </location>
</feature>
<dbReference type="InterPro" id="IPR029787">
    <property type="entry name" value="Nucleotide_cyclase"/>
</dbReference>
<dbReference type="PROSITE" id="PS50887">
    <property type="entry name" value="GGDEF"/>
    <property type="match status" value="1"/>
</dbReference>
<evidence type="ECO:0000313" key="6">
    <source>
        <dbReference type="EMBL" id="MBB6413412.1"/>
    </source>
</evidence>
<dbReference type="FunFam" id="3.30.70.270:FF:000001">
    <property type="entry name" value="Diguanylate cyclase domain protein"/>
    <property type="match status" value="1"/>
</dbReference>
<dbReference type="Pfam" id="PF08447">
    <property type="entry name" value="PAS_3"/>
    <property type="match status" value="1"/>
</dbReference>
<feature type="domain" description="PAS" evidence="3">
    <location>
        <begin position="41"/>
        <end position="95"/>
    </location>
</feature>
<dbReference type="Gene3D" id="3.30.70.270">
    <property type="match status" value="1"/>
</dbReference>